<comment type="caution">
    <text evidence="2">The sequence shown here is derived from an EMBL/GenBank/DDBJ whole genome shotgun (WGS) entry which is preliminary data.</text>
</comment>
<sequence>MNMKIASAALVAGLIAAPAAFAAQPVAPVAPNATHLTKSPAGSVVEITGQNQFGNETNYVYKVQQDGSLKLEFQNTVEDSDN</sequence>
<dbReference type="RefSeq" id="WP_141150260.1">
    <property type="nucleotide sequence ID" value="NZ_VHLG01000012.1"/>
</dbReference>
<keyword evidence="3" id="KW-1185">Reference proteome</keyword>
<dbReference type="OrthoDB" id="8279531at2"/>
<name>A0A506U2E7_9HYPH</name>
<evidence type="ECO:0000256" key="1">
    <source>
        <dbReference type="SAM" id="SignalP"/>
    </source>
</evidence>
<feature type="signal peptide" evidence="1">
    <location>
        <begin position="1"/>
        <end position="22"/>
    </location>
</feature>
<proteinExistence type="predicted"/>
<evidence type="ECO:0000313" key="3">
    <source>
        <dbReference type="Proteomes" id="UP000318801"/>
    </source>
</evidence>
<dbReference type="Proteomes" id="UP000318801">
    <property type="component" value="Unassembled WGS sequence"/>
</dbReference>
<protein>
    <submittedName>
        <fullName evidence="2">Uncharacterized protein</fullName>
    </submittedName>
</protein>
<feature type="chain" id="PRO_5021355734" evidence="1">
    <location>
        <begin position="23"/>
        <end position="82"/>
    </location>
</feature>
<keyword evidence="1" id="KW-0732">Signal</keyword>
<evidence type="ECO:0000313" key="2">
    <source>
        <dbReference type="EMBL" id="TPW28542.1"/>
    </source>
</evidence>
<accession>A0A506U2E7</accession>
<dbReference type="AlphaFoldDB" id="A0A506U2E7"/>
<dbReference type="EMBL" id="VHLG01000012">
    <property type="protein sequence ID" value="TPW28542.1"/>
    <property type="molecule type" value="Genomic_DNA"/>
</dbReference>
<organism evidence="2 3">
    <name type="scientific">Martelella alba</name>
    <dbReference type="NCBI Taxonomy" id="2590451"/>
    <lineage>
        <taxon>Bacteria</taxon>
        <taxon>Pseudomonadati</taxon>
        <taxon>Pseudomonadota</taxon>
        <taxon>Alphaproteobacteria</taxon>
        <taxon>Hyphomicrobiales</taxon>
        <taxon>Aurantimonadaceae</taxon>
        <taxon>Martelella</taxon>
    </lineage>
</organism>
<gene>
    <name evidence="2" type="ORF">FJU08_17195</name>
</gene>
<reference evidence="2 3" key="1">
    <citation type="submission" date="2019-06" db="EMBL/GenBank/DDBJ databases">
        <authorList>
            <person name="Li M."/>
        </authorList>
    </citation>
    <scope>NUCLEOTIDE SEQUENCE [LARGE SCALE GENOMIC DNA]</scope>
    <source>
        <strain evidence="2 3">BGMRC2036</strain>
    </source>
</reference>